<protein>
    <submittedName>
        <fullName evidence="1">Uncharacterized protein</fullName>
    </submittedName>
</protein>
<dbReference type="AlphaFoldDB" id="A0A8J3K220"/>
<sequence>MATFPDVSITDLEAAYAAWPGISDAKTALWALILRVRIERAAACLPGSVIAAPPDISMVERRLHLSIGEPGLTPTDHVRRLGRVAAAVGAYSAICELLHGRNPDPTPPFQDVAAWTVAVDALESELNIVRPATTAHPPKARSVPTAPVP</sequence>
<proteinExistence type="predicted"/>
<organism evidence="1 2">
    <name type="scientific">Catellatospora chokoriensis</name>
    <dbReference type="NCBI Taxonomy" id="310353"/>
    <lineage>
        <taxon>Bacteria</taxon>
        <taxon>Bacillati</taxon>
        <taxon>Actinomycetota</taxon>
        <taxon>Actinomycetes</taxon>
        <taxon>Micromonosporales</taxon>
        <taxon>Micromonosporaceae</taxon>
        <taxon>Catellatospora</taxon>
    </lineage>
</organism>
<dbReference type="Proteomes" id="UP000619293">
    <property type="component" value="Unassembled WGS sequence"/>
</dbReference>
<evidence type="ECO:0000313" key="1">
    <source>
        <dbReference type="EMBL" id="GIF91516.1"/>
    </source>
</evidence>
<reference evidence="1 2" key="1">
    <citation type="submission" date="2021-01" db="EMBL/GenBank/DDBJ databases">
        <title>Whole genome shotgun sequence of Catellatospora chokoriensis NBRC 107358.</title>
        <authorList>
            <person name="Komaki H."/>
            <person name="Tamura T."/>
        </authorList>
    </citation>
    <scope>NUCLEOTIDE SEQUENCE [LARGE SCALE GENOMIC DNA]</scope>
    <source>
        <strain evidence="1 2">NBRC 107358</strain>
    </source>
</reference>
<gene>
    <name evidence="1" type="ORF">Cch02nite_49600</name>
</gene>
<name>A0A8J3K220_9ACTN</name>
<dbReference type="RefSeq" id="WP_191841836.1">
    <property type="nucleotide sequence ID" value="NZ_BAAALB010000016.1"/>
</dbReference>
<dbReference type="EMBL" id="BONG01000033">
    <property type="protein sequence ID" value="GIF91516.1"/>
    <property type="molecule type" value="Genomic_DNA"/>
</dbReference>
<keyword evidence="2" id="KW-1185">Reference proteome</keyword>
<comment type="caution">
    <text evidence="1">The sequence shown here is derived from an EMBL/GenBank/DDBJ whole genome shotgun (WGS) entry which is preliminary data.</text>
</comment>
<accession>A0A8J3K220</accession>
<evidence type="ECO:0000313" key="2">
    <source>
        <dbReference type="Proteomes" id="UP000619293"/>
    </source>
</evidence>